<dbReference type="InterPro" id="IPR036641">
    <property type="entry name" value="HPT_dom_sf"/>
</dbReference>
<dbReference type="SUPFAM" id="SSF47226">
    <property type="entry name" value="Histidine-containing phosphotransfer domain, HPT domain"/>
    <property type="match status" value="1"/>
</dbReference>
<comment type="caution">
    <text evidence="4">The sequence shown here is derived from an EMBL/GenBank/DDBJ whole genome shotgun (WGS) entry which is preliminary data.</text>
</comment>
<reference evidence="4 5" key="1">
    <citation type="submission" date="2014-08" db="EMBL/GenBank/DDBJ databases">
        <title>Whole genome shotgun sequence of Rhizobium rubi NBRC 13261.</title>
        <authorList>
            <person name="Katano-Makiyama Y."/>
            <person name="Hosoyama A."/>
            <person name="Hashimoto M."/>
            <person name="Hosoyama Y."/>
            <person name="Noguchi M."/>
            <person name="Tsuchikane K."/>
            <person name="Uohara A."/>
            <person name="Ohji S."/>
            <person name="Ichikawa N."/>
            <person name="Kimura A."/>
            <person name="Yamazoe A."/>
            <person name="Fujita N."/>
        </authorList>
    </citation>
    <scope>NUCLEOTIDE SEQUENCE [LARGE SCALE GENOMIC DNA]</scope>
    <source>
        <strain evidence="4 5">NBRC 13261</strain>
    </source>
</reference>
<sequence length="122" mass="12997">MAAVSIAFEAPDNSFGAAPVGSKPIDFVHLARQTMGDKELEIEILQLFTRNARTLLHELATANDNQMKMIAHRLKGSADAVGAFKVSATAEAVENGSRDSAALAKVAASVIEAENFILKLCR</sequence>
<evidence type="ECO:0000256" key="2">
    <source>
        <dbReference type="PROSITE-ProRule" id="PRU00110"/>
    </source>
</evidence>
<evidence type="ECO:0000259" key="3">
    <source>
        <dbReference type="PROSITE" id="PS50894"/>
    </source>
</evidence>
<feature type="modified residue" description="Phosphohistidine" evidence="2">
    <location>
        <position position="72"/>
    </location>
</feature>
<keyword evidence="2" id="KW-0597">Phosphoprotein</keyword>
<feature type="domain" description="HPt" evidence="3">
    <location>
        <begin position="33"/>
        <end position="122"/>
    </location>
</feature>
<dbReference type="PROSITE" id="PS50894">
    <property type="entry name" value="HPT"/>
    <property type="match status" value="1"/>
</dbReference>
<dbReference type="AlphaFoldDB" id="A0A081CVX4"/>
<dbReference type="GO" id="GO:0000160">
    <property type="term" value="P:phosphorelay signal transduction system"/>
    <property type="evidence" value="ECO:0007669"/>
    <property type="project" value="UniProtKB-KW"/>
</dbReference>
<protein>
    <recommendedName>
        <fullName evidence="3">HPt domain-containing protein</fullName>
    </recommendedName>
</protein>
<dbReference type="OrthoDB" id="8454588at2"/>
<evidence type="ECO:0000313" key="4">
    <source>
        <dbReference type="EMBL" id="GAK70820.1"/>
    </source>
</evidence>
<evidence type="ECO:0000256" key="1">
    <source>
        <dbReference type="ARBA" id="ARBA00023012"/>
    </source>
</evidence>
<gene>
    <name evidence="4" type="ORF">RRU01S_14_00410</name>
</gene>
<dbReference type="GO" id="GO:0004672">
    <property type="term" value="F:protein kinase activity"/>
    <property type="evidence" value="ECO:0007669"/>
    <property type="project" value="UniProtKB-ARBA"/>
</dbReference>
<accession>A0A081CVX4</accession>
<evidence type="ECO:0000313" key="5">
    <source>
        <dbReference type="Proteomes" id="UP000028701"/>
    </source>
</evidence>
<dbReference type="Proteomes" id="UP000028701">
    <property type="component" value="Unassembled WGS sequence"/>
</dbReference>
<organism evidence="4 5">
    <name type="scientific">Agrobacterium rubi TR3 = NBRC 13261</name>
    <dbReference type="NCBI Taxonomy" id="1368415"/>
    <lineage>
        <taxon>Bacteria</taxon>
        <taxon>Pseudomonadati</taxon>
        <taxon>Pseudomonadota</taxon>
        <taxon>Alphaproteobacteria</taxon>
        <taxon>Hyphomicrobiales</taxon>
        <taxon>Rhizobiaceae</taxon>
        <taxon>Rhizobium/Agrobacterium group</taxon>
        <taxon>Agrobacterium</taxon>
    </lineage>
</organism>
<dbReference type="EMBL" id="BBJU01000014">
    <property type="protein sequence ID" value="GAK70820.1"/>
    <property type="molecule type" value="Genomic_DNA"/>
</dbReference>
<dbReference type="eggNOG" id="COG2198">
    <property type="taxonomic scope" value="Bacteria"/>
</dbReference>
<name>A0A081CVX4_9HYPH</name>
<dbReference type="InterPro" id="IPR008207">
    <property type="entry name" value="Sig_transdc_His_kin_Hpt_dom"/>
</dbReference>
<keyword evidence="1" id="KW-0902">Two-component regulatory system</keyword>
<dbReference type="RefSeq" id="WP_045230398.1">
    <property type="nucleotide sequence ID" value="NZ_BBJU01000014.1"/>
</dbReference>
<proteinExistence type="predicted"/>
<dbReference type="Pfam" id="PF01627">
    <property type="entry name" value="Hpt"/>
    <property type="match status" value="1"/>
</dbReference>
<dbReference type="Gene3D" id="1.20.120.160">
    <property type="entry name" value="HPT domain"/>
    <property type="match status" value="1"/>
</dbReference>